<keyword evidence="6 14" id="KW-0285">Flavoprotein</keyword>
<evidence type="ECO:0000256" key="13">
    <source>
        <dbReference type="PIRSR" id="PIRSR000137-3"/>
    </source>
</evidence>
<dbReference type="PANTHER" id="PTHR45968">
    <property type="entry name" value="OSJNBA0019K04.7 PROTEIN"/>
    <property type="match status" value="1"/>
</dbReference>
<dbReference type="InterPro" id="IPR051871">
    <property type="entry name" value="GMC_Oxidoreductase-Related"/>
</dbReference>
<dbReference type="EC" id="4.1.2.10" evidence="5"/>
<evidence type="ECO:0000256" key="8">
    <source>
        <dbReference type="ARBA" id="ARBA00022827"/>
    </source>
</evidence>
<dbReference type="GO" id="GO:0016614">
    <property type="term" value="F:oxidoreductase activity, acting on CH-OH group of donors"/>
    <property type="evidence" value="ECO:0007669"/>
    <property type="project" value="InterPro"/>
</dbReference>
<dbReference type="Pfam" id="PF00732">
    <property type="entry name" value="GMC_oxred_N"/>
    <property type="match status" value="1"/>
</dbReference>
<dbReference type="Gene3D" id="3.50.50.60">
    <property type="entry name" value="FAD/NAD(P)-binding domain"/>
    <property type="match status" value="1"/>
</dbReference>
<keyword evidence="7" id="KW-0732">Signal</keyword>
<dbReference type="PROSITE" id="PS00624">
    <property type="entry name" value="GMC_OXRED_2"/>
    <property type="match status" value="1"/>
</dbReference>
<keyword evidence="15" id="KW-0812">Transmembrane</keyword>
<dbReference type="InterPro" id="IPR007867">
    <property type="entry name" value="GMC_OxRtase_C"/>
</dbReference>
<evidence type="ECO:0000256" key="11">
    <source>
        <dbReference type="ARBA" id="ARBA00023239"/>
    </source>
</evidence>
<dbReference type="PANTHER" id="PTHR45968:SF23">
    <property type="entry name" value="GLUCOSE-METHANOL-CHOLINE OXIDOREDUCTASE N-TERMINAL DOMAIN-CONTAINING PROTEIN"/>
    <property type="match status" value="1"/>
</dbReference>
<dbReference type="GO" id="GO:0046593">
    <property type="term" value="F:mandelonitrile lyase activity"/>
    <property type="evidence" value="ECO:0007669"/>
    <property type="project" value="UniProtKB-EC"/>
</dbReference>
<evidence type="ECO:0000259" key="16">
    <source>
        <dbReference type="PROSITE" id="PS00623"/>
    </source>
</evidence>
<keyword evidence="9 13" id="KW-1015">Disulfide bond</keyword>
<dbReference type="InterPro" id="IPR012132">
    <property type="entry name" value="GMC_OxRdtase"/>
</dbReference>
<feature type="transmembrane region" description="Helical" evidence="15">
    <location>
        <begin position="16"/>
        <end position="36"/>
    </location>
</feature>
<keyword evidence="10" id="KW-0325">Glycoprotein</keyword>
<gene>
    <name evidence="19" type="ORF">F8388_008289</name>
    <name evidence="18" type="ORF">G4B88_012077</name>
</gene>
<dbReference type="EMBL" id="JAATIP010000213">
    <property type="protein sequence ID" value="KAF4359727.1"/>
    <property type="molecule type" value="Genomic_DNA"/>
</dbReference>
<feature type="binding site" evidence="12">
    <location>
        <position position="268"/>
    </location>
    <ligand>
        <name>FAD</name>
        <dbReference type="ChEBI" id="CHEBI:57692"/>
    </ligand>
</feature>
<keyword evidence="8 12" id="KW-0274">FAD</keyword>
<feature type="binding site" evidence="12">
    <location>
        <begin position="515"/>
        <end position="516"/>
    </location>
    <ligand>
        <name>FAD</name>
        <dbReference type="ChEBI" id="CHEBI:57692"/>
    </ligand>
</feature>
<reference evidence="20 21" key="1">
    <citation type="journal article" date="2020" name="bioRxiv">
        <title>Sequence and annotation of 42 cannabis genomes reveals extensive copy number variation in cannabinoid synthesis and pathogen resistance genes.</title>
        <authorList>
            <person name="Mckernan K.J."/>
            <person name="Helbert Y."/>
            <person name="Kane L.T."/>
            <person name="Ebling H."/>
            <person name="Zhang L."/>
            <person name="Liu B."/>
            <person name="Eaton Z."/>
            <person name="Mclaughlin S."/>
            <person name="Kingan S."/>
            <person name="Baybayan P."/>
            <person name="Concepcion G."/>
            <person name="Jordan M."/>
            <person name="Riva A."/>
            <person name="Barbazuk W."/>
            <person name="Harkins T."/>
        </authorList>
    </citation>
    <scope>NUCLEOTIDE SEQUENCE [LARGE SCALE GENOMIC DNA]</scope>
    <source>
        <strain evidence="20 21">cv. Jamaican Lion 4</strain>
        <strain evidence="18">Father</strain>
        <strain evidence="19">Mother</strain>
        <tissue evidence="19">Leaf</tissue>
    </source>
</reference>
<feature type="binding site" evidence="12">
    <location>
        <begin position="102"/>
        <end position="103"/>
    </location>
    <ligand>
        <name>FAD</name>
        <dbReference type="ChEBI" id="CHEBI:57692"/>
    </ligand>
</feature>
<evidence type="ECO:0000256" key="12">
    <source>
        <dbReference type="PIRSR" id="PIRSR000137-2"/>
    </source>
</evidence>
<evidence type="ECO:0000256" key="15">
    <source>
        <dbReference type="SAM" id="Phobius"/>
    </source>
</evidence>
<evidence type="ECO:0000256" key="9">
    <source>
        <dbReference type="ARBA" id="ARBA00023157"/>
    </source>
</evidence>
<evidence type="ECO:0000256" key="3">
    <source>
        <dbReference type="ARBA" id="ARBA00010790"/>
    </source>
</evidence>
<comment type="caution">
    <text evidence="19">The sequence shown here is derived from an EMBL/GenBank/DDBJ whole genome shotgun (WGS) entry which is preliminary data.</text>
</comment>
<dbReference type="InterPro" id="IPR000172">
    <property type="entry name" value="GMC_OxRdtase_N"/>
</dbReference>
<dbReference type="Proteomes" id="UP000583929">
    <property type="component" value="Unassembled WGS sequence"/>
</dbReference>
<comment type="subunit">
    <text evidence="4">Monomer.</text>
</comment>
<comment type="catalytic activity">
    <reaction evidence="1">
        <text>(R)-mandelonitrile = benzaldehyde + hydrogen cyanide</text>
        <dbReference type="Rhea" id="RHEA:18313"/>
        <dbReference type="ChEBI" id="CHEBI:17169"/>
        <dbReference type="ChEBI" id="CHEBI:18407"/>
        <dbReference type="ChEBI" id="CHEBI:18450"/>
        <dbReference type="EC" id="4.1.2.10"/>
    </reaction>
</comment>
<evidence type="ECO:0000256" key="14">
    <source>
        <dbReference type="RuleBase" id="RU003968"/>
    </source>
</evidence>
<dbReference type="PROSITE" id="PS00623">
    <property type="entry name" value="GMC_OXRED_1"/>
    <property type="match status" value="1"/>
</dbReference>
<evidence type="ECO:0000259" key="17">
    <source>
        <dbReference type="PROSITE" id="PS00624"/>
    </source>
</evidence>
<name>A0A7J6EMQ7_CANSA</name>
<evidence type="ECO:0000256" key="2">
    <source>
        <dbReference type="ARBA" id="ARBA00001974"/>
    </source>
</evidence>
<dbReference type="EMBL" id="JAATIQ010000680">
    <property type="protein sequence ID" value="KAF4348505.1"/>
    <property type="molecule type" value="Genomic_DNA"/>
</dbReference>
<evidence type="ECO:0000256" key="5">
    <source>
        <dbReference type="ARBA" id="ARBA00013074"/>
    </source>
</evidence>
<evidence type="ECO:0000256" key="10">
    <source>
        <dbReference type="ARBA" id="ARBA00023180"/>
    </source>
</evidence>
<evidence type="ECO:0000256" key="1">
    <source>
        <dbReference type="ARBA" id="ARBA00001147"/>
    </source>
</evidence>
<accession>A0A7J6EMQ7</accession>
<dbReference type="AlphaFoldDB" id="A0A7J6EMQ7"/>
<feature type="binding site" evidence="12">
    <location>
        <position position="149"/>
    </location>
    <ligand>
        <name>FAD</name>
        <dbReference type="ChEBI" id="CHEBI:57692"/>
    </ligand>
</feature>
<dbReference type="SUPFAM" id="SSF54373">
    <property type="entry name" value="FAD-linked reductases, C-terminal domain"/>
    <property type="match status" value="1"/>
</dbReference>
<evidence type="ECO:0000256" key="4">
    <source>
        <dbReference type="ARBA" id="ARBA00011245"/>
    </source>
</evidence>
<keyword evidence="11" id="KW-0456">Lyase</keyword>
<feature type="binding site" evidence="12">
    <location>
        <begin position="555"/>
        <end position="556"/>
    </location>
    <ligand>
        <name>FAD</name>
        <dbReference type="ChEBI" id="CHEBI:57692"/>
    </ligand>
</feature>
<dbReference type="SUPFAM" id="SSF51905">
    <property type="entry name" value="FAD/NAD(P)-binding domain"/>
    <property type="match status" value="1"/>
</dbReference>
<dbReference type="GO" id="GO:0050660">
    <property type="term" value="F:flavin adenine dinucleotide binding"/>
    <property type="evidence" value="ECO:0007669"/>
    <property type="project" value="InterPro"/>
</dbReference>
<evidence type="ECO:0000313" key="19">
    <source>
        <dbReference type="EMBL" id="KAF4359727.1"/>
    </source>
</evidence>
<dbReference type="PIRSF" id="PIRSF000137">
    <property type="entry name" value="Alcohol_oxidase"/>
    <property type="match status" value="1"/>
</dbReference>
<comment type="similarity">
    <text evidence="3 14">Belongs to the GMC oxidoreductase family.</text>
</comment>
<dbReference type="Pfam" id="PF05199">
    <property type="entry name" value="GMC_oxred_C"/>
    <property type="match status" value="1"/>
</dbReference>
<feature type="domain" description="Glucose-methanol-choline oxidoreductase N-terminal" evidence="16">
    <location>
        <begin position="147"/>
        <end position="170"/>
    </location>
</feature>
<evidence type="ECO:0000313" key="21">
    <source>
        <dbReference type="Proteomes" id="UP000583929"/>
    </source>
</evidence>
<evidence type="ECO:0000256" key="6">
    <source>
        <dbReference type="ARBA" id="ARBA00022630"/>
    </source>
</evidence>
<protein>
    <recommendedName>
        <fullName evidence="5">(R)-mandelonitrile lyase</fullName>
        <ecNumber evidence="5">4.1.2.10</ecNumber>
    </recommendedName>
</protein>
<evidence type="ECO:0000256" key="7">
    <source>
        <dbReference type="ARBA" id="ARBA00022729"/>
    </source>
</evidence>
<dbReference type="Proteomes" id="UP000525078">
    <property type="component" value="Unassembled WGS sequence"/>
</dbReference>
<evidence type="ECO:0000313" key="20">
    <source>
        <dbReference type="Proteomes" id="UP000525078"/>
    </source>
</evidence>
<proteinExistence type="inferred from homology"/>
<feature type="disulfide bond" evidence="13">
    <location>
        <begin position="452"/>
        <end position="507"/>
    </location>
</feature>
<dbReference type="Gene3D" id="3.30.410.40">
    <property type="match status" value="1"/>
</dbReference>
<keyword evidence="15" id="KW-0472">Membrane</keyword>
<feature type="domain" description="Glucose-methanol-choline oxidoreductase N-terminal" evidence="17">
    <location>
        <begin position="306"/>
        <end position="320"/>
    </location>
</feature>
<keyword evidence="15" id="KW-1133">Transmembrane helix</keyword>
<keyword evidence="21" id="KW-1185">Reference proteome</keyword>
<evidence type="ECO:0000313" key="18">
    <source>
        <dbReference type="EMBL" id="KAF4348505.1"/>
    </source>
</evidence>
<organism evidence="19 20">
    <name type="scientific">Cannabis sativa</name>
    <name type="common">Hemp</name>
    <name type="synonym">Marijuana</name>
    <dbReference type="NCBI Taxonomy" id="3483"/>
    <lineage>
        <taxon>Eukaryota</taxon>
        <taxon>Viridiplantae</taxon>
        <taxon>Streptophyta</taxon>
        <taxon>Embryophyta</taxon>
        <taxon>Tracheophyta</taxon>
        <taxon>Spermatophyta</taxon>
        <taxon>Magnoliopsida</taxon>
        <taxon>eudicotyledons</taxon>
        <taxon>Gunneridae</taxon>
        <taxon>Pentapetalae</taxon>
        <taxon>rosids</taxon>
        <taxon>fabids</taxon>
        <taxon>Rosales</taxon>
        <taxon>Cannabaceae</taxon>
        <taxon>Cannabis</taxon>
    </lineage>
</organism>
<dbReference type="InterPro" id="IPR036188">
    <property type="entry name" value="FAD/NAD-bd_sf"/>
</dbReference>
<comment type="cofactor">
    <cofactor evidence="2 12">
        <name>FAD</name>
        <dbReference type="ChEBI" id="CHEBI:57692"/>
    </cofactor>
</comment>
<sequence>MNKTSNICINQTTKPITMVASSLFLSPFFILTLSIFQPQYCTRVLSLATQLENDFSYMKVVTNATNLPPYTAEYDYIVIGGGTAGCPLAATLSANYSVLVLERGGDPETYQDLFRAENFEQQMTKEDDGEGPVERFRSVEGVENARARVLGGGSMINMGFYSRGEKEFYERLRGEGGVEWELDLVEKAYEWVEESIVYGSELLEWQNTMKEALLEGGIGPYNGFSLDHKLGTKYSGSIFDEFGGRHGAAELLNKGHFSNLRVVVYATVEQILFSGLTAKGVIFRDSKGKSHKAFVRNKGEIILSAGTIGSPQLLLLSGIGPISDLSYLKIPIVQPQPHVGKFMADNPRNNINIVMPFTLYSSYLQIVGITPDFYLETASFMAPFTSPFAAKPSSLTGNLTSSSIDLSVATICTKVPGPSSHGTLSLSSALDVKAIPNIRFNYFSDPTDLARCVKAMRKVGDLLKTKSLAKFKFDKNIDDVLGFKFFGPSLPMDYSLSSNDSSLEDLCRSTVTTWWHYHGGCLPGKVVDGDFRVIGIEGLRVVDASVLSSSPGTNPQATIMMYVGLRMLKQRTK</sequence>